<comment type="caution">
    <text evidence="1">The sequence shown here is derived from an EMBL/GenBank/DDBJ whole genome shotgun (WGS) entry which is preliminary data.</text>
</comment>
<dbReference type="Proteomes" id="UP001290462">
    <property type="component" value="Unassembled WGS sequence"/>
</dbReference>
<protein>
    <submittedName>
        <fullName evidence="1">Uncharacterized protein</fullName>
    </submittedName>
</protein>
<accession>A0AAW9JYU4</accession>
<evidence type="ECO:0000313" key="1">
    <source>
        <dbReference type="EMBL" id="MDZ5760733.1"/>
    </source>
</evidence>
<evidence type="ECO:0000313" key="2">
    <source>
        <dbReference type="Proteomes" id="UP001290462"/>
    </source>
</evidence>
<proteinExistence type="predicted"/>
<dbReference type="RefSeq" id="WP_322809885.1">
    <property type="nucleotide sequence ID" value="NZ_JAVBVO010000026.1"/>
</dbReference>
<organism evidence="1 2">
    <name type="scientific">Carnobacterium maltaromaticum</name>
    <name type="common">Carnobacterium piscicola</name>
    <dbReference type="NCBI Taxonomy" id="2751"/>
    <lineage>
        <taxon>Bacteria</taxon>
        <taxon>Bacillati</taxon>
        <taxon>Bacillota</taxon>
        <taxon>Bacilli</taxon>
        <taxon>Lactobacillales</taxon>
        <taxon>Carnobacteriaceae</taxon>
        <taxon>Carnobacterium</taxon>
    </lineage>
</organism>
<gene>
    <name evidence="1" type="ORF">RAK27_18990</name>
</gene>
<dbReference type="EMBL" id="JAVBVO010000026">
    <property type="protein sequence ID" value="MDZ5760733.1"/>
    <property type="molecule type" value="Genomic_DNA"/>
</dbReference>
<reference evidence="1" key="1">
    <citation type="submission" date="2023-08" db="EMBL/GenBank/DDBJ databases">
        <title>Genomic characterization of piscicolin 126 produced by Carnobacterium maltaromaticum CM22 strain isolated from salmon (Salmo salar).</title>
        <authorList>
            <person name="Gonzalez-Gragera E."/>
            <person name="Garcia-Lopez J.D."/>
            <person name="Teso-Perez C."/>
            <person name="Gimenez-Hernandez I."/>
            <person name="Peralta-Sanchez J.M."/>
            <person name="Valdivia E."/>
            <person name="Montalban-Lopez M."/>
            <person name="Martin-Platero A.M."/>
            <person name="Banos A."/>
            <person name="Martinez-Bueno M."/>
        </authorList>
    </citation>
    <scope>NUCLEOTIDE SEQUENCE</scope>
    <source>
        <strain evidence="1">CM22</strain>
    </source>
</reference>
<dbReference type="AlphaFoldDB" id="A0AAW9JYU4"/>
<name>A0AAW9JYU4_CARML</name>
<sequence>MYHRKVAQFVERLDEIEHELKSPESMKMSDINSWCRKILSYEEKIPIMKKHVFQVDLDFYEKKVNESDFSMHTNRFLQEMDLQEQAESRLYHFCLFIDEKINVAKTYVLDFEKSLNEYHELKSNVLKLSEMHWLHDRV</sequence>